<organism evidence="2 3">
    <name type="scientific">Trichinella spiralis</name>
    <name type="common">Trichina worm</name>
    <dbReference type="NCBI Taxonomy" id="6334"/>
    <lineage>
        <taxon>Eukaryota</taxon>
        <taxon>Metazoa</taxon>
        <taxon>Ecdysozoa</taxon>
        <taxon>Nematoda</taxon>
        <taxon>Enoplea</taxon>
        <taxon>Dorylaimia</taxon>
        <taxon>Trichinellida</taxon>
        <taxon>Trichinellidae</taxon>
        <taxon>Trichinella</taxon>
    </lineage>
</organism>
<comment type="caution">
    <text evidence="2">The sequence shown here is derived from an EMBL/GenBank/DDBJ whole genome shotgun (WGS) entry which is preliminary data.</text>
</comment>
<accession>A0A0V1ANL1</accession>
<evidence type="ECO:0000313" key="1">
    <source>
        <dbReference type="EMBL" id="KRY25683.1"/>
    </source>
</evidence>
<dbReference type="EMBL" id="JYDH01000791">
    <property type="protein sequence ID" value="KRY25683.1"/>
    <property type="molecule type" value="Genomic_DNA"/>
</dbReference>
<dbReference type="EMBL" id="JYDH01000560">
    <property type="protein sequence ID" value="KRY26121.1"/>
    <property type="molecule type" value="Genomic_DNA"/>
</dbReference>
<protein>
    <submittedName>
        <fullName evidence="2">Uncharacterized protein</fullName>
    </submittedName>
</protein>
<dbReference type="AlphaFoldDB" id="A0A0V1ANL1"/>
<proteinExistence type="predicted"/>
<evidence type="ECO:0000313" key="3">
    <source>
        <dbReference type="Proteomes" id="UP000054776"/>
    </source>
</evidence>
<gene>
    <name evidence="1" type="ORF">T01_2985</name>
    <name evidence="2" type="ORF">T01_3838</name>
</gene>
<dbReference type="InParanoid" id="A0A0V1ANL1"/>
<keyword evidence="3" id="KW-1185">Reference proteome</keyword>
<evidence type="ECO:0000313" key="2">
    <source>
        <dbReference type="EMBL" id="KRY26121.1"/>
    </source>
</evidence>
<name>A0A0V1ANL1_TRISP</name>
<dbReference type="Proteomes" id="UP000054776">
    <property type="component" value="Unassembled WGS sequence"/>
</dbReference>
<sequence>MPLSNIVRVSHHITYFGMAILIQRESQQHRNTFLIFLPVL</sequence>
<reference evidence="2 3" key="1">
    <citation type="submission" date="2015-01" db="EMBL/GenBank/DDBJ databases">
        <title>Evolution of Trichinella species and genotypes.</title>
        <authorList>
            <person name="Korhonen P.K."/>
            <person name="Edoardo P."/>
            <person name="Giuseppe L.R."/>
            <person name="Gasser R.B."/>
        </authorList>
    </citation>
    <scope>NUCLEOTIDE SEQUENCE [LARGE SCALE GENOMIC DNA]</scope>
    <source>
        <strain evidence="2">ISS3</strain>
    </source>
</reference>